<evidence type="ECO:0000313" key="1">
    <source>
        <dbReference type="EMBL" id="EDO55615.1"/>
    </source>
</evidence>
<dbReference type="AlphaFoldDB" id="A0ABC9NFU5"/>
<dbReference type="EMBL" id="AAYH02000036">
    <property type="protein sequence ID" value="EDO55615.1"/>
    <property type="molecule type" value="Genomic_DNA"/>
</dbReference>
<sequence length="38" mass="4454">MREGLFVVFIFLFCSVPFFAGKRRRFPGNTLTFVLQVL</sequence>
<reference evidence="1" key="1">
    <citation type="submission" date="2007-06" db="EMBL/GenBank/DDBJ databases">
        <authorList>
            <person name="Fulton L."/>
            <person name="Clifton S."/>
            <person name="Fulton B."/>
            <person name="Xu J."/>
            <person name="Minx P."/>
            <person name="Pepin K.H."/>
            <person name="Johnson M."/>
            <person name="Thiruvilangam P."/>
            <person name="Bhonagiri V."/>
            <person name="Nash W.E."/>
            <person name="Mardis E.R."/>
            <person name="Wilson R.K."/>
        </authorList>
    </citation>
    <scope>NUCLEOTIDE SEQUENCE [LARGE SCALE GENOMIC DNA]</scope>
    <source>
        <strain evidence="1">ATCC 8492</strain>
    </source>
</reference>
<gene>
    <name evidence="1" type="ORF">BACUNI_00647</name>
</gene>
<accession>A0ABC9NFU5</accession>
<name>A0ABC9NFU5_BACUC</name>
<organism evidence="1 2">
    <name type="scientific">Bacteroides uniformis (strain ATCC 8492 / DSM 6597 / CCUG 4942 / CIP 103695 / JCM 5828 / KCTC 5204 / NCTC 13054 / VPI 0061)</name>
    <dbReference type="NCBI Taxonomy" id="411479"/>
    <lineage>
        <taxon>Bacteria</taxon>
        <taxon>Pseudomonadati</taxon>
        <taxon>Bacteroidota</taxon>
        <taxon>Bacteroidia</taxon>
        <taxon>Bacteroidales</taxon>
        <taxon>Bacteroidaceae</taxon>
        <taxon>Bacteroides</taxon>
    </lineage>
</organism>
<reference evidence="1" key="2">
    <citation type="submission" date="2013-11" db="EMBL/GenBank/DDBJ databases">
        <title>Draft genome sequence of Bacteroides uniformis (ATCC 8492).</title>
        <authorList>
            <person name="Sudarsanam P."/>
            <person name="Ley R."/>
            <person name="Guruge J."/>
            <person name="Turnbaugh P.J."/>
            <person name="Mahowald M."/>
            <person name="Liep D."/>
            <person name="Gordon J."/>
        </authorList>
    </citation>
    <scope>NUCLEOTIDE SEQUENCE</scope>
    <source>
        <strain evidence="1">ATCC 8492</strain>
    </source>
</reference>
<protein>
    <submittedName>
        <fullName evidence="1">Uncharacterized protein</fullName>
    </submittedName>
</protein>
<evidence type="ECO:0000313" key="2">
    <source>
        <dbReference type="Proteomes" id="UP000004110"/>
    </source>
</evidence>
<dbReference type="Proteomes" id="UP000004110">
    <property type="component" value="Unassembled WGS sequence"/>
</dbReference>
<comment type="caution">
    <text evidence="1">The sequence shown here is derived from an EMBL/GenBank/DDBJ whole genome shotgun (WGS) entry which is preliminary data.</text>
</comment>
<proteinExistence type="predicted"/>
<keyword evidence="2" id="KW-1185">Reference proteome</keyword>